<organism evidence="1 2">
    <name type="scientific">Cenococcum geophilum 1.58</name>
    <dbReference type="NCBI Taxonomy" id="794803"/>
    <lineage>
        <taxon>Eukaryota</taxon>
        <taxon>Fungi</taxon>
        <taxon>Dikarya</taxon>
        <taxon>Ascomycota</taxon>
        <taxon>Pezizomycotina</taxon>
        <taxon>Dothideomycetes</taxon>
        <taxon>Pleosporomycetidae</taxon>
        <taxon>Gloniales</taxon>
        <taxon>Gloniaceae</taxon>
        <taxon>Cenococcum</taxon>
    </lineage>
</organism>
<proteinExistence type="predicted"/>
<gene>
    <name evidence="1" type="ORF">K441DRAFT_311829</name>
</gene>
<protein>
    <submittedName>
        <fullName evidence="1">Kinase-like protein</fullName>
    </submittedName>
</protein>
<sequence>MSSHVVSQSMPGVGLPTEHLRFDVKKVPFRHIKELGRGHFAIVDEVEPSDERVYRLFGDQPGQTYARKVLKVSRSQSMNEVLEEIRILKTLRHQHVVTLKFTYEEAKKVEWEKTTFGIVMDPVADCNLKEYIEMLESGGGQKIGDKDEFWSLHLWLGCLARGLAYLHSMRIRHKDIKPANLLIKKGRIMYSDFGISREFADDDIDTKTYGPPGKRTEMYCAPEVAAEQPRGRKADVFSLGCVFLEMLTAACSISLQDFANWRGPEGARAYHLYPDGILRWLFFLYHISNVRGTQDYCYAALEPNPSNRVSSEDLARWIACRRDCIPNWHGDRGCSCLSQEPVGKFWMTTMFGNLPWKSAYSDGTGITWEIARNQWIVKSQWNQVDRSRPPTFMQVIAPSQAQQFSFVAADFFFG</sequence>
<reference evidence="1 2" key="1">
    <citation type="journal article" date="2016" name="Nat. Commun.">
        <title>Ectomycorrhizal ecology is imprinted in the genome of the dominant symbiotic fungus Cenococcum geophilum.</title>
        <authorList>
            <consortium name="DOE Joint Genome Institute"/>
            <person name="Peter M."/>
            <person name="Kohler A."/>
            <person name="Ohm R.A."/>
            <person name="Kuo A."/>
            <person name="Krutzmann J."/>
            <person name="Morin E."/>
            <person name="Arend M."/>
            <person name="Barry K.W."/>
            <person name="Binder M."/>
            <person name="Choi C."/>
            <person name="Clum A."/>
            <person name="Copeland A."/>
            <person name="Grisel N."/>
            <person name="Haridas S."/>
            <person name="Kipfer T."/>
            <person name="LaButti K."/>
            <person name="Lindquist E."/>
            <person name="Lipzen A."/>
            <person name="Maire R."/>
            <person name="Meier B."/>
            <person name="Mihaltcheva S."/>
            <person name="Molinier V."/>
            <person name="Murat C."/>
            <person name="Poggeler S."/>
            <person name="Quandt C.A."/>
            <person name="Sperisen C."/>
            <person name="Tritt A."/>
            <person name="Tisserant E."/>
            <person name="Crous P.W."/>
            <person name="Henrissat B."/>
            <person name="Nehls U."/>
            <person name="Egli S."/>
            <person name="Spatafora J.W."/>
            <person name="Grigoriev I.V."/>
            <person name="Martin F.M."/>
        </authorList>
    </citation>
    <scope>NUCLEOTIDE SEQUENCE [LARGE SCALE GENOMIC DNA]</scope>
    <source>
        <strain evidence="1 2">1.58</strain>
    </source>
</reference>
<name>A0ACC8EPW9_9PEZI</name>
<evidence type="ECO:0000313" key="1">
    <source>
        <dbReference type="EMBL" id="OCK88360.1"/>
    </source>
</evidence>
<dbReference type="EMBL" id="KV748243">
    <property type="protein sequence ID" value="OCK88360.1"/>
    <property type="molecule type" value="Genomic_DNA"/>
</dbReference>
<dbReference type="Proteomes" id="UP000250078">
    <property type="component" value="Unassembled WGS sequence"/>
</dbReference>
<evidence type="ECO:0000313" key="2">
    <source>
        <dbReference type="Proteomes" id="UP000250078"/>
    </source>
</evidence>
<accession>A0ACC8EPW9</accession>
<keyword evidence="2" id="KW-1185">Reference proteome</keyword>